<feature type="transmembrane region" description="Helical" evidence="8">
    <location>
        <begin position="264"/>
        <end position="280"/>
    </location>
</feature>
<dbReference type="PANTHER" id="PTHR43731:SF14">
    <property type="entry name" value="PRESENILIN-ASSOCIATED RHOMBOID-LIKE PROTEIN, MITOCHONDRIAL"/>
    <property type="match status" value="1"/>
</dbReference>
<dbReference type="Gene3D" id="1.25.40.10">
    <property type="entry name" value="Tetratricopeptide repeat domain"/>
    <property type="match status" value="1"/>
</dbReference>
<dbReference type="InterPro" id="IPR022764">
    <property type="entry name" value="Peptidase_S54_rhomboid_dom"/>
</dbReference>
<name>A0A5D4MH78_9BACI</name>
<keyword evidence="6 8" id="KW-0472">Membrane</keyword>
<evidence type="ECO:0000256" key="7">
    <source>
        <dbReference type="PROSITE-ProRule" id="PRU00339"/>
    </source>
</evidence>
<reference evidence="10 11" key="1">
    <citation type="submission" date="2019-08" db="EMBL/GenBank/DDBJ databases">
        <title>Bacillus genomes from the desert of Cuatro Cienegas, Coahuila.</title>
        <authorList>
            <person name="Olmedo-Alvarez G."/>
        </authorList>
    </citation>
    <scope>NUCLEOTIDE SEQUENCE [LARGE SCALE GENOMIC DNA]</scope>
    <source>
        <strain evidence="10 11">CH128b_4D</strain>
    </source>
</reference>
<feature type="transmembrane region" description="Helical" evidence="8">
    <location>
        <begin position="287"/>
        <end position="310"/>
    </location>
</feature>
<dbReference type="PROSITE" id="PS50005">
    <property type="entry name" value="TPR"/>
    <property type="match status" value="1"/>
</dbReference>
<comment type="similarity">
    <text evidence="2">Belongs to the peptidase S54 family.</text>
</comment>
<gene>
    <name evidence="10" type="ORF">FZC84_04405</name>
</gene>
<keyword evidence="3 8" id="KW-0812">Transmembrane</keyword>
<keyword evidence="4" id="KW-0378">Hydrolase</keyword>
<comment type="caution">
    <text evidence="10">The sequence shown here is derived from an EMBL/GenBank/DDBJ whole genome shotgun (WGS) entry which is preliminary data.</text>
</comment>
<dbReference type="EMBL" id="VTEG01000002">
    <property type="protein sequence ID" value="TYS01012.1"/>
    <property type="molecule type" value="Genomic_DNA"/>
</dbReference>
<dbReference type="InterPro" id="IPR035952">
    <property type="entry name" value="Rhomboid-like_sf"/>
</dbReference>
<dbReference type="GO" id="GO:0004252">
    <property type="term" value="F:serine-type endopeptidase activity"/>
    <property type="evidence" value="ECO:0007669"/>
    <property type="project" value="InterPro"/>
</dbReference>
<feature type="transmembrane region" description="Helical" evidence="8">
    <location>
        <begin position="316"/>
        <end position="334"/>
    </location>
</feature>
<evidence type="ECO:0000256" key="1">
    <source>
        <dbReference type="ARBA" id="ARBA00004141"/>
    </source>
</evidence>
<feature type="repeat" description="TPR" evidence="7">
    <location>
        <begin position="439"/>
        <end position="472"/>
    </location>
</feature>
<evidence type="ECO:0000256" key="5">
    <source>
        <dbReference type="ARBA" id="ARBA00022989"/>
    </source>
</evidence>
<organism evidence="10 11">
    <name type="scientific">Rossellomorea vietnamensis</name>
    <dbReference type="NCBI Taxonomy" id="218284"/>
    <lineage>
        <taxon>Bacteria</taxon>
        <taxon>Bacillati</taxon>
        <taxon>Bacillota</taxon>
        <taxon>Bacilli</taxon>
        <taxon>Bacillales</taxon>
        <taxon>Bacillaceae</taxon>
        <taxon>Rossellomorea</taxon>
    </lineage>
</organism>
<feature type="transmembrane region" description="Helical" evidence="8">
    <location>
        <begin position="157"/>
        <end position="176"/>
    </location>
</feature>
<dbReference type="InterPro" id="IPR050925">
    <property type="entry name" value="Rhomboid_protease_S54"/>
</dbReference>
<dbReference type="InterPro" id="IPR019734">
    <property type="entry name" value="TPR_rpt"/>
</dbReference>
<dbReference type="PANTHER" id="PTHR43731">
    <property type="entry name" value="RHOMBOID PROTEASE"/>
    <property type="match status" value="1"/>
</dbReference>
<dbReference type="GO" id="GO:0006508">
    <property type="term" value="P:proteolysis"/>
    <property type="evidence" value="ECO:0007669"/>
    <property type="project" value="UniProtKB-KW"/>
</dbReference>
<keyword evidence="10" id="KW-0645">Protease</keyword>
<feature type="domain" description="Peptidase S54 rhomboid" evidence="9">
    <location>
        <begin position="199"/>
        <end position="333"/>
    </location>
</feature>
<evidence type="ECO:0000313" key="10">
    <source>
        <dbReference type="EMBL" id="TYS01012.1"/>
    </source>
</evidence>
<evidence type="ECO:0000256" key="4">
    <source>
        <dbReference type="ARBA" id="ARBA00022801"/>
    </source>
</evidence>
<dbReference type="SMART" id="SM00028">
    <property type="entry name" value="TPR"/>
    <property type="match status" value="2"/>
</dbReference>
<dbReference type="Proteomes" id="UP000325182">
    <property type="component" value="Unassembled WGS sequence"/>
</dbReference>
<evidence type="ECO:0000256" key="3">
    <source>
        <dbReference type="ARBA" id="ARBA00022692"/>
    </source>
</evidence>
<evidence type="ECO:0000256" key="6">
    <source>
        <dbReference type="ARBA" id="ARBA00023136"/>
    </source>
</evidence>
<dbReference type="GO" id="GO:0016020">
    <property type="term" value="C:membrane"/>
    <property type="evidence" value="ECO:0007669"/>
    <property type="project" value="UniProtKB-SubCell"/>
</dbReference>
<sequence length="488" mass="54892">MSQDQQQLWLENSSHKQAPVIRVVRDDLDWSSKLKRDVHLTALNGEKIRRALKKSKLILKNIYISAYPPVDDYEELVSSDYILPQAAKTTVQSAIITIDNVKEDINKVTGLFNEEAHWEIKEEPEEMEVHALKENVLSFDTKKAKEEKSLFTMGKPFFTYVFIALQLAVFFIMEMAGGSQNTENLIRYGAKYNPLILEGEWWRFFTPVVIHIGFLHLLMNTFALYFLGMAVERIFGSARFLFIYIFAGFTGTLASFVFTNSLSAGASGAIFGCFGALLYFGTAYPRIFFRTMGTNILVVIGINLALGFTLPGIDNAGHIGGLAGGALSAAVVHLPRAKRWGIQLGAVILAIAAIPALLWYGYQHGPILFDPSISNAEAQEMLNDGDIEGASAILVDVIEKREADAHSYFLYSIVKIKNEQYNEAETYLNEALVHDRDFSEAHYNLAVLLVERGEEEEARDHAKRAYQLQKDNNQFKELHERLQSKESP</sequence>
<dbReference type="SUPFAM" id="SSF144091">
    <property type="entry name" value="Rhomboid-like"/>
    <property type="match status" value="1"/>
</dbReference>
<evidence type="ECO:0000313" key="11">
    <source>
        <dbReference type="Proteomes" id="UP000325182"/>
    </source>
</evidence>
<feature type="transmembrane region" description="Helical" evidence="8">
    <location>
        <begin position="204"/>
        <end position="228"/>
    </location>
</feature>
<evidence type="ECO:0000259" key="9">
    <source>
        <dbReference type="Pfam" id="PF01694"/>
    </source>
</evidence>
<feature type="transmembrane region" description="Helical" evidence="8">
    <location>
        <begin position="240"/>
        <end position="258"/>
    </location>
</feature>
<dbReference type="Pfam" id="PF01694">
    <property type="entry name" value="Rhomboid"/>
    <property type="match status" value="1"/>
</dbReference>
<feature type="transmembrane region" description="Helical" evidence="8">
    <location>
        <begin position="341"/>
        <end position="362"/>
    </location>
</feature>
<dbReference type="AlphaFoldDB" id="A0A5D4MH78"/>
<protein>
    <submittedName>
        <fullName evidence="10">Rhomboid family intramembrane serine protease</fullName>
    </submittedName>
</protein>
<comment type="subcellular location">
    <subcellularLocation>
        <location evidence="1">Membrane</location>
        <topology evidence="1">Multi-pass membrane protein</topology>
    </subcellularLocation>
</comment>
<keyword evidence="7" id="KW-0802">TPR repeat</keyword>
<dbReference type="Gene3D" id="1.20.1540.10">
    <property type="entry name" value="Rhomboid-like"/>
    <property type="match status" value="1"/>
</dbReference>
<dbReference type="Pfam" id="PF14559">
    <property type="entry name" value="TPR_19"/>
    <property type="match status" value="1"/>
</dbReference>
<evidence type="ECO:0000256" key="2">
    <source>
        <dbReference type="ARBA" id="ARBA00009045"/>
    </source>
</evidence>
<dbReference type="SUPFAM" id="SSF48452">
    <property type="entry name" value="TPR-like"/>
    <property type="match status" value="1"/>
</dbReference>
<keyword evidence="5 8" id="KW-1133">Transmembrane helix</keyword>
<accession>A0A5D4MH78</accession>
<evidence type="ECO:0000256" key="8">
    <source>
        <dbReference type="SAM" id="Phobius"/>
    </source>
</evidence>
<dbReference type="InterPro" id="IPR011990">
    <property type="entry name" value="TPR-like_helical_dom_sf"/>
</dbReference>
<proteinExistence type="inferred from homology"/>